<dbReference type="Proteomes" id="UP000439678">
    <property type="component" value="Unassembled WGS sequence"/>
</dbReference>
<evidence type="ECO:0000256" key="10">
    <source>
        <dbReference type="ARBA" id="ARBA00023136"/>
    </source>
</evidence>
<dbReference type="EMBL" id="JJMT01000019">
    <property type="protein sequence ID" value="KEO44526.1"/>
    <property type="molecule type" value="Genomic_DNA"/>
</dbReference>
<dbReference type="GO" id="GO:0051301">
    <property type="term" value="P:cell division"/>
    <property type="evidence" value="ECO:0007669"/>
    <property type="project" value="UniProtKB-KW"/>
</dbReference>
<evidence type="ECO:0000256" key="16">
    <source>
        <dbReference type="SAM" id="Phobius"/>
    </source>
</evidence>
<evidence type="ECO:0000313" key="18">
    <source>
        <dbReference type="EMBL" id="KEO44526.1"/>
    </source>
</evidence>
<dbReference type="Proteomes" id="UP000027855">
    <property type="component" value="Unassembled WGS sequence"/>
</dbReference>
<dbReference type="Proteomes" id="UP000308186">
    <property type="component" value="Unassembled WGS sequence"/>
</dbReference>
<evidence type="ECO:0000256" key="2">
    <source>
        <dbReference type="ARBA" id="ARBA00007171"/>
    </source>
</evidence>
<dbReference type="RefSeq" id="WP_037602531.1">
    <property type="nucleotide sequence ID" value="NZ_CACRUJ010000006.1"/>
</dbReference>
<evidence type="ECO:0000313" key="20">
    <source>
        <dbReference type="EMBL" id="TNF68466.1"/>
    </source>
</evidence>
<dbReference type="InterPro" id="IPR001460">
    <property type="entry name" value="PCN-bd_Tpept"/>
</dbReference>
<dbReference type="Gene3D" id="3.90.1310.10">
    <property type="entry name" value="Penicillin-binding protein 2a (Domain 2)"/>
    <property type="match status" value="1"/>
</dbReference>
<dbReference type="SUPFAM" id="SSF56519">
    <property type="entry name" value="Penicillin binding protein dimerisation domain"/>
    <property type="match status" value="1"/>
</dbReference>
<dbReference type="EMBL" id="WMYO01000008">
    <property type="protein sequence ID" value="MTR28392.1"/>
    <property type="molecule type" value="Genomic_DNA"/>
</dbReference>
<reference evidence="19 23" key="2">
    <citation type="journal article" date="2019" name="Nat. Med.">
        <title>A library of human gut bacterial isolates paired with longitudinal multiomics data enables mechanistic microbiome research.</title>
        <authorList>
            <person name="Poyet M."/>
            <person name="Groussin M."/>
            <person name="Gibbons S.M."/>
            <person name="Avila-Pacheco J."/>
            <person name="Jiang X."/>
            <person name="Kearney S.M."/>
            <person name="Perrotta A.R."/>
            <person name="Berdy B."/>
            <person name="Zhao S."/>
            <person name="Lieberman T.D."/>
            <person name="Swanson P.K."/>
            <person name="Smith M."/>
            <person name="Roesemann S."/>
            <person name="Alexander J.E."/>
            <person name="Rich S.A."/>
            <person name="Livny J."/>
            <person name="Vlamakis H."/>
            <person name="Clish C."/>
            <person name="Bullock K."/>
            <person name="Deik A."/>
            <person name="Scott J."/>
            <person name="Pierce K.A."/>
            <person name="Xavier R.J."/>
            <person name="Alm E.J."/>
        </authorList>
    </citation>
    <scope>NUCLEOTIDE SEQUENCE [LARGE SCALE GENOMIC DNA]</scope>
    <source>
        <strain evidence="19 23">BIOML-A4</strain>
    </source>
</reference>
<keyword evidence="10 16" id="KW-0472">Membrane</keyword>
<dbReference type="InterPro" id="IPR053467">
    <property type="entry name" value="PbpX"/>
</dbReference>
<dbReference type="GO" id="GO:0046677">
    <property type="term" value="P:response to antibiotic"/>
    <property type="evidence" value="ECO:0007669"/>
    <property type="project" value="UniProtKB-KW"/>
</dbReference>
<evidence type="ECO:0000313" key="23">
    <source>
        <dbReference type="Proteomes" id="UP000439678"/>
    </source>
</evidence>
<keyword evidence="12" id="KW-0131">Cell cycle</keyword>
<dbReference type="SMART" id="SM00740">
    <property type="entry name" value="PASTA"/>
    <property type="match status" value="1"/>
</dbReference>
<keyword evidence="9 16" id="KW-1133">Transmembrane helix</keyword>
<comment type="similarity">
    <text evidence="2">Belongs to the transpeptidase family.</text>
</comment>
<dbReference type="InterPro" id="IPR005543">
    <property type="entry name" value="PASTA_dom"/>
</dbReference>
<feature type="transmembrane region" description="Helical" evidence="16">
    <location>
        <begin position="29"/>
        <end position="53"/>
    </location>
</feature>
<evidence type="ECO:0000256" key="4">
    <source>
        <dbReference type="ARBA" id="ARBA00022618"/>
    </source>
</evidence>
<keyword evidence="7" id="KW-0133">Cell shape</keyword>
<evidence type="ECO:0000256" key="13">
    <source>
        <dbReference type="ARBA" id="ARBA00023316"/>
    </source>
</evidence>
<evidence type="ECO:0000256" key="3">
    <source>
        <dbReference type="ARBA" id="ARBA00022475"/>
    </source>
</evidence>
<dbReference type="GO" id="GO:0008360">
    <property type="term" value="P:regulation of cell shape"/>
    <property type="evidence" value="ECO:0007669"/>
    <property type="project" value="UniProtKB-KW"/>
</dbReference>
<dbReference type="PANTHER" id="PTHR30627:SF26">
    <property type="entry name" value="PENICILLIN-BINDING PROTEIN 2B"/>
    <property type="match status" value="1"/>
</dbReference>
<sequence>MNRLRKLKHLFLNYVVRDRRKPAQNRQHVGQNLMVLSIFIFFVFIINFVVIIGTDSKFGVDLSTQAAKSYNTKTTVAAKRGTIYDRNGNVLAEDSTSYAIYAIVSTSYVSATQEKLYVQDSQFDKVADILKDKLGIEKSDSLAQLRTKGAYQVSFGLKGKGITYSVKEELEKAFKDAGIKGMAFEATTSRMYPNGTFASEFLGRAEAVENKKDGSYSLIGQTGLERSLNSLLTGTDGEAIYEKDKNGNTLLGTETITKEAIDGKNIYTTLSAPLQTFLETQMDTFMEQTQGVNASATVVNAKTGEILATTQRPTYNSDTLEGQAKKSYDWVNRLYEAQYEPGSTMKVMLLSSAINNGSFNPNATYSNANGIKVDDVEINDWSINEGISSGRTMSFAQGFSYSSNVLMTMLEQEMGDKVWSNYLSLYKFGLPTRFGMVGESSGVVSRNSVNIAQSSFGQGISVTQVQMLRAFSAISNNGVMLEPQFIKQVADVNQGTVRTAKKEVIGKPVSKQAASETRNYMISVGTDPEFGTLYNKSEGSPIIKVGNYDVAVKSGTAQVADEKTGTYKVGTNETLNSVVAMVPSDDPQYVMYVTVQEPKTWDNNFYATVVNPVLEEAMSMGDTLDTSVSEGGGKTDETSYQTGDIIGKSPGETANTLRQNLIHPIVLGVGDKIEKVSVDAKANIKANEQILIMTNDFTELPDMYGWTKKNVETFAKWKGIKVTYKGGKSGTVTKQSVAAGKALSKTKKITITLGD</sequence>
<dbReference type="InterPro" id="IPR012338">
    <property type="entry name" value="Beta-lactam/transpept-like"/>
</dbReference>
<dbReference type="InterPro" id="IPR050515">
    <property type="entry name" value="Beta-lactam/transpept"/>
</dbReference>
<dbReference type="SUPFAM" id="SSF56601">
    <property type="entry name" value="beta-lactamase/transpeptidase-like"/>
    <property type="match status" value="1"/>
</dbReference>
<dbReference type="Gene3D" id="3.30.70.2110">
    <property type="match status" value="1"/>
</dbReference>
<feature type="domain" description="PASTA" evidence="17">
    <location>
        <begin position="694"/>
        <end position="755"/>
    </location>
</feature>
<keyword evidence="4" id="KW-0132">Cell division</keyword>
<dbReference type="Pfam" id="PF03717">
    <property type="entry name" value="PBP_dimer"/>
    <property type="match status" value="1"/>
</dbReference>
<dbReference type="NCBIfam" id="NF038271">
    <property type="entry name" value="strep_PBP2X"/>
    <property type="match status" value="1"/>
</dbReference>
<dbReference type="Gene3D" id="3.40.710.10">
    <property type="entry name" value="DD-peptidase/beta-lactamase superfamily"/>
    <property type="match status" value="1"/>
</dbReference>
<comment type="subcellular location">
    <subcellularLocation>
        <location evidence="1">Cell membrane</location>
        <topology evidence="1">Single-pass membrane protein</topology>
    </subcellularLocation>
</comment>
<dbReference type="GO" id="GO:0008658">
    <property type="term" value="F:penicillin binding"/>
    <property type="evidence" value="ECO:0007669"/>
    <property type="project" value="InterPro"/>
</dbReference>
<dbReference type="AlphaFoldDB" id="A0A074J222"/>
<evidence type="ECO:0000259" key="17">
    <source>
        <dbReference type="PROSITE" id="PS51178"/>
    </source>
</evidence>
<proteinExistence type="inferred from homology"/>
<evidence type="ECO:0000256" key="14">
    <source>
        <dbReference type="ARBA" id="ARBA00055980"/>
    </source>
</evidence>
<dbReference type="GO" id="GO:0071555">
    <property type="term" value="P:cell wall organization"/>
    <property type="evidence" value="ECO:0007669"/>
    <property type="project" value="UniProtKB-KW"/>
</dbReference>
<evidence type="ECO:0000256" key="9">
    <source>
        <dbReference type="ARBA" id="ARBA00022989"/>
    </source>
</evidence>
<reference evidence="20 22" key="3">
    <citation type="submission" date="2019-06" db="EMBL/GenBank/DDBJ databases">
        <title>Genome Announcement To Ensure Probiotic Safety of Streptococcus salivarius UBSS01.</title>
        <authorList>
            <person name="Sulthana A."/>
            <person name="Lakshmi S.G."/>
            <person name="Madempudi R.S."/>
        </authorList>
    </citation>
    <scope>NUCLEOTIDE SEQUENCE [LARGE SCALE GENOMIC DNA]</scope>
    <source>
        <strain evidence="20 22">UBSS01</strain>
    </source>
</reference>
<dbReference type="CDD" id="cd06576">
    <property type="entry name" value="PASTA_Pbp2x-like_1"/>
    <property type="match status" value="1"/>
</dbReference>
<evidence type="ECO:0000256" key="6">
    <source>
        <dbReference type="ARBA" id="ARBA00022737"/>
    </source>
</evidence>
<keyword evidence="8" id="KW-0573">Peptidoglycan synthesis</keyword>
<dbReference type="Pfam" id="PF03793">
    <property type="entry name" value="PASTA"/>
    <property type="match status" value="2"/>
</dbReference>
<gene>
    <name evidence="18" type="ORF">DL07_04390</name>
    <name evidence="20" type="ORF">FBF48_01735</name>
    <name evidence="19" type="ORF">GMC65_08555</name>
</gene>
<protein>
    <submittedName>
        <fullName evidence="19">PASTA domain-containing protein</fullName>
    </submittedName>
    <submittedName>
        <fullName evidence="18">Penicillin-binding protein</fullName>
    </submittedName>
</protein>
<comment type="caution">
    <text evidence="18">The sequence shown here is derived from an EMBL/GenBank/DDBJ whole genome shotgun (WGS) entry which is preliminary data.</text>
</comment>
<evidence type="ECO:0000256" key="12">
    <source>
        <dbReference type="ARBA" id="ARBA00023306"/>
    </source>
</evidence>
<dbReference type="CDD" id="cd06575">
    <property type="entry name" value="PASTA_Pbp2x-like_2"/>
    <property type="match status" value="1"/>
</dbReference>
<dbReference type="Pfam" id="PF00905">
    <property type="entry name" value="Transpeptidase"/>
    <property type="match status" value="1"/>
</dbReference>
<dbReference type="FunFam" id="3.40.710.10:FF:000095">
    <property type="entry name" value="Penicillin-binding protein 2x"/>
    <property type="match status" value="1"/>
</dbReference>
<dbReference type="GO" id="GO:0005886">
    <property type="term" value="C:plasma membrane"/>
    <property type="evidence" value="ECO:0007669"/>
    <property type="project" value="UniProtKB-SubCell"/>
</dbReference>
<keyword evidence="5 16" id="KW-0812">Transmembrane</keyword>
<organism evidence="18 21">
    <name type="scientific">Streptococcus salivarius</name>
    <dbReference type="NCBI Taxonomy" id="1304"/>
    <lineage>
        <taxon>Bacteria</taxon>
        <taxon>Bacillati</taxon>
        <taxon>Bacillota</taxon>
        <taxon>Bacilli</taxon>
        <taxon>Lactobacillales</taxon>
        <taxon>Streptococcaceae</taxon>
        <taxon>Streptococcus</taxon>
    </lineage>
</organism>
<keyword evidence="6" id="KW-0677">Repeat</keyword>
<dbReference type="Gene3D" id="2.20.70.70">
    <property type="match status" value="2"/>
</dbReference>
<keyword evidence="11" id="KW-0046">Antibiotic resistance</keyword>
<evidence type="ECO:0000256" key="15">
    <source>
        <dbReference type="SAM" id="MobiDB-lite"/>
    </source>
</evidence>
<evidence type="ECO:0000256" key="5">
    <source>
        <dbReference type="ARBA" id="ARBA00022692"/>
    </source>
</evidence>
<feature type="region of interest" description="Disordered" evidence="15">
    <location>
        <begin position="626"/>
        <end position="646"/>
    </location>
</feature>
<evidence type="ECO:0000256" key="8">
    <source>
        <dbReference type="ARBA" id="ARBA00022984"/>
    </source>
</evidence>
<dbReference type="EMBL" id="VDCW01000002">
    <property type="protein sequence ID" value="TNF68466.1"/>
    <property type="molecule type" value="Genomic_DNA"/>
</dbReference>
<name>A0A074J222_STRSL</name>
<evidence type="ECO:0000256" key="7">
    <source>
        <dbReference type="ARBA" id="ARBA00022960"/>
    </source>
</evidence>
<keyword evidence="13" id="KW-0961">Cell wall biogenesis/degradation</keyword>
<evidence type="ECO:0000313" key="22">
    <source>
        <dbReference type="Proteomes" id="UP000308186"/>
    </source>
</evidence>
<accession>A0A074J222</accession>
<dbReference type="InterPro" id="IPR036138">
    <property type="entry name" value="PBP_dimer_sf"/>
</dbReference>
<evidence type="ECO:0000256" key="11">
    <source>
        <dbReference type="ARBA" id="ARBA00023251"/>
    </source>
</evidence>
<dbReference type="InterPro" id="IPR005311">
    <property type="entry name" value="PBP_dimer"/>
</dbReference>
<keyword evidence="3" id="KW-1003">Cell membrane</keyword>
<dbReference type="PANTHER" id="PTHR30627">
    <property type="entry name" value="PEPTIDOGLYCAN D,D-TRANSPEPTIDASE"/>
    <property type="match status" value="1"/>
</dbReference>
<dbReference type="GO" id="GO:0009252">
    <property type="term" value="P:peptidoglycan biosynthetic process"/>
    <property type="evidence" value="ECO:0007669"/>
    <property type="project" value="UniProtKB-KW"/>
</dbReference>
<evidence type="ECO:0000313" key="19">
    <source>
        <dbReference type="EMBL" id="MTR28392.1"/>
    </source>
</evidence>
<evidence type="ECO:0000313" key="21">
    <source>
        <dbReference type="Proteomes" id="UP000027855"/>
    </source>
</evidence>
<dbReference type="PROSITE" id="PS51178">
    <property type="entry name" value="PASTA"/>
    <property type="match status" value="1"/>
</dbReference>
<evidence type="ECO:0000256" key="1">
    <source>
        <dbReference type="ARBA" id="ARBA00004162"/>
    </source>
</evidence>
<reference evidence="18 21" key="1">
    <citation type="submission" date="2014-04" db="EMBL/GenBank/DDBJ databases">
        <title>Variable characteristics of bacteriocin-producing Streptococcus salivarius strains isolated from Malaysian subjects.</title>
        <authorList>
            <person name="Philip K."/>
            <person name="Barbour A."/>
        </authorList>
    </citation>
    <scope>NUCLEOTIDE SEQUENCE [LARGE SCALE GENOMIC DNA]</scope>
    <source>
        <strain evidence="18 21">NU10</strain>
    </source>
</reference>
<dbReference type="SUPFAM" id="SSF54184">
    <property type="entry name" value="Penicillin-binding protein 2x (pbp-2x), c-terminal domain"/>
    <property type="match status" value="2"/>
</dbReference>
<comment type="function">
    <text evidence="14">A transpeptidase that forms peptide cross-links between adjacent glycan strands in cell wall peptidoglycan (PG). Part of the divisome machinery that synthesizes the septal cross wall. Beta-lactams inactivate the PBPs by acylating an essential serine residue in the active site of these proteins.</text>
</comment>